<dbReference type="EMBL" id="PVNL01000041">
    <property type="protein sequence ID" value="PRQ08566.1"/>
    <property type="molecule type" value="Genomic_DNA"/>
</dbReference>
<accession>A0A2S9YTZ8</accession>
<dbReference type="Proteomes" id="UP000238823">
    <property type="component" value="Unassembled WGS sequence"/>
</dbReference>
<dbReference type="Pfam" id="PF10988">
    <property type="entry name" value="DUF2807"/>
    <property type="match status" value="1"/>
</dbReference>
<dbReference type="InterPro" id="IPR021255">
    <property type="entry name" value="DUF2807"/>
</dbReference>
<reference evidence="2 3" key="1">
    <citation type="submission" date="2018-03" db="EMBL/GenBank/DDBJ databases">
        <title>Draft Genome Sequences of the Obligatory Marine Myxobacteria Enhygromyxa salina SWB007.</title>
        <authorList>
            <person name="Poehlein A."/>
            <person name="Moghaddam J.A."/>
            <person name="Harms H."/>
            <person name="Alanjari M."/>
            <person name="Koenig G.M."/>
            <person name="Daniel R."/>
            <person name="Schaeberle T.F."/>
        </authorList>
    </citation>
    <scope>NUCLEOTIDE SEQUENCE [LARGE SCALE GENOMIC DNA]</scope>
    <source>
        <strain evidence="2 3">SWB007</strain>
    </source>
</reference>
<sequence>MLGHAKSSSSRVATLAVVVGALTLAGCSLRGSGTQMTEQRELASFDEIELGGVFKVVVHVAPGTTQKVEVSGDDNIVPKILTTVSGSELDLSVDHWMVRPEHPVTVEVWVPSLTKIEASGAAKIEVTGLHGEAFELDLSGASSSTLAGIVDRFEIDSSGAAKLDARALQAKTVDVELSGAGNAEVWASEQLDAEVSGAGKVRYWGAPGTVNEDISGSGSVEPG</sequence>
<feature type="domain" description="Putative auto-transporter adhesin head GIN" evidence="1">
    <location>
        <begin position="45"/>
        <end position="207"/>
    </location>
</feature>
<evidence type="ECO:0000259" key="1">
    <source>
        <dbReference type="Pfam" id="PF10988"/>
    </source>
</evidence>
<gene>
    <name evidence="2" type="ORF">ENSA7_18520</name>
</gene>
<dbReference type="Gene3D" id="2.160.20.120">
    <property type="match status" value="1"/>
</dbReference>
<proteinExistence type="predicted"/>
<dbReference type="PANTHER" id="PTHR39200:SF1">
    <property type="entry name" value="AUTO-TRANSPORTER ADHESIN HEAD GIN DOMAIN-CONTAINING PROTEIN-RELATED"/>
    <property type="match status" value="1"/>
</dbReference>
<comment type="caution">
    <text evidence="2">The sequence shown here is derived from an EMBL/GenBank/DDBJ whole genome shotgun (WGS) entry which is preliminary data.</text>
</comment>
<name>A0A2S9YTZ8_9BACT</name>
<evidence type="ECO:0000313" key="2">
    <source>
        <dbReference type="EMBL" id="PRQ08566.1"/>
    </source>
</evidence>
<dbReference type="PROSITE" id="PS51257">
    <property type="entry name" value="PROKAR_LIPOPROTEIN"/>
    <property type="match status" value="1"/>
</dbReference>
<dbReference type="PANTHER" id="PTHR39200">
    <property type="entry name" value="HYPOTHETICAL EXPORTED PROTEIN"/>
    <property type="match status" value="1"/>
</dbReference>
<dbReference type="AlphaFoldDB" id="A0A2S9YTZ8"/>
<evidence type="ECO:0000313" key="3">
    <source>
        <dbReference type="Proteomes" id="UP000238823"/>
    </source>
</evidence>
<protein>
    <recommendedName>
        <fullName evidence="1">Putative auto-transporter adhesin head GIN domain-containing protein</fullName>
    </recommendedName>
</protein>
<organism evidence="2 3">
    <name type="scientific">Enhygromyxa salina</name>
    <dbReference type="NCBI Taxonomy" id="215803"/>
    <lineage>
        <taxon>Bacteria</taxon>
        <taxon>Pseudomonadati</taxon>
        <taxon>Myxococcota</taxon>
        <taxon>Polyangia</taxon>
        <taxon>Nannocystales</taxon>
        <taxon>Nannocystaceae</taxon>
        <taxon>Enhygromyxa</taxon>
    </lineage>
</organism>